<feature type="transmembrane region" description="Helical" evidence="6">
    <location>
        <begin position="194"/>
        <end position="212"/>
    </location>
</feature>
<dbReference type="PIRSF" id="PIRSF006060">
    <property type="entry name" value="AA_transporter"/>
    <property type="match status" value="1"/>
</dbReference>
<dbReference type="RefSeq" id="XP_033672791.1">
    <property type="nucleotide sequence ID" value="XM_033804370.1"/>
</dbReference>
<keyword evidence="8" id="KW-1185">Reference proteome</keyword>
<dbReference type="InterPro" id="IPR004840">
    <property type="entry name" value="Amino_acid_permease_CS"/>
</dbReference>
<comment type="subcellular location">
    <subcellularLocation>
        <location evidence="1">Membrane</location>
        <topology evidence="1">Multi-pass membrane protein</topology>
    </subcellularLocation>
</comment>
<organism evidence="7 8">
    <name type="scientific">Zasmidium cellare ATCC 36951</name>
    <dbReference type="NCBI Taxonomy" id="1080233"/>
    <lineage>
        <taxon>Eukaryota</taxon>
        <taxon>Fungi</taxon>
        <taxon>Dikarya</taxon>
        <taxon>Ascomycota</taxon>
        <taxon>Pezizomycotina</taxon>
        <taxon>Dothideomycetes</taxon>
        <taxon>Dothideomycetidae</taxon>
        <taxon>Mycosphaerellales</taxon>
        <taxon>Mycosphaerellaceae</taxon>
        <taxon>Zasmidium</taxon>
    </lineage>
</organism>
<feature type="transmembrane region" description="Helical" evidence="6">
    <location>
        <begin position="122"/>
        <end position="147"/>
    </location>
</feature>
<keyword evidence="5 6" id="KW-0472">Membrane</keyword>
<dbReference type="InterPro" id="IPR002293">
    <property type="entry name" value="AA/rel_permease1"/>
</dbReference>
<proteinExistence type="predicted"/>
<evidence type="ECO:0000256" key="1">
    <source>
        <dbReference type="ARBA" id="ARBA00004141"/>
    </source>
</evidence>
<feature type="transmembrane region" description="Helical" evidence="6">
    <location>
        <begin position="167"/>
        <end position="187"/>
    </location>
</feature>
<name>A0A6A6D164_ZASCE</name>
<dbReference type="GO" id="GO:0006865">
    <property type="term" value="P:amino acid transport"/>
    <property type="evidence" value="ECO:0007669"/>
    <property type="project" value="InterPro"/>
</dbReference>
<keyword evidence="3 6" id="KW-0812">Transmembrane</keyword>
<feature type="transmembrane region" description="Helical" evidence="6">
    <location>
        <begin position="75"/>
        <end position="101"/>
    </location>
</feature>
<feature type="transmembrane region" description="Helical" evidence="6">
    <location>
        <begin position="232"/>
        <end position="252"/>
    </location>
</feature>
<evidence type="ECO:0000256" key="6">
    <source>
        <dbReference type="SAM" id="Phobius"/>
    </source>
</evidence>
<feature type="transmembrane region" description="Helical" evidence="6">
    <location>
        <begin position="441"/>
        <end position="461"/>
    </location>
</feature>
<feature type="transmembrane region" description="Helical" evidence="6">
    <location>
        <begin position="481"/>
        <end position="500"/>
    </location>
</feature>
<dbReference type="GO" id="GO:0022857">
    <property type="term" value="F:transmembrane transporter activity"/>
    <property type="evidence" value="ECO:0007669"/>
    <property type="project" value="InterPro"/>
</dbReference>
<evidence type="ECO:0000313" key="7">
    <source>
        <dbReference type="EMBL" id="KAF2171902.1"/>
    </source>
</evidence>
<keyword evidence="4 6" id="KW-1133">Transmembrane helix</keyword>
<evidence type="ECO:0000256" key="5">
    <source>
        <dbReference type="ARBA" id="ARBA00023136"/>
    </source>
</evidence>
<feature type="transmembrane region" description="Helical" evidence="6">
    <location>
        <begin position="373"/>
        <end position="393"/>
    </location>
</feature>
<evidence type="ECO:0008006" key="9">
    <source>
        <dbReference type="Google" id="ProtNLM"/>
    </source>
</evidence>
<evidence type="ECO:0000313" key="8">
    <source>
        <dbReference type="Proteomes" id="UP000799537"/>
    </source>
</evidence>
<reference evidence="7" key="1">
    <citation type="journal article" date="2020" name="Stud. Mycol.">
        <title>101 Dothideomycetes genomes: a test case for predicting lifestyles and emergence of pathogens.</title>
        <authorList>
            <person name="Haridas S."/>
            <person name="Albert R."/>
            <person name="Binder M."/>
            <person name="Bloem J."/>
            <person name="Labutti K."/>
            <person name="Salamov A."/>
            <person name="Andreopoulos B."/>
            <person name="Baker S."/>
            <person name="Barry K."/>
            <person name="Bills G."/>
            <person name="Bluhm B."/>
            <person name="Cannon C."/>
            <person name="Castanera R."/>
            <person name="Culley D."/>
            <person name="Daum C."/>
            <person name="Ezra D."/>
            <person name="Gonzalez J."/>
            <person name="Henrissat B."/>
            <person name="Kuo A."/>
            <person name="Liang C."/>
            <person name="Lipzen A."/>
            <person name="Lutzoni F."/>
            <person name="Magnuson J."/>
            <person name="Mondo S."/>
            <person name="Nolan M."/>
            <person name="Ohm R."/>
            <person name="Pangilinan J."/>
            <person name="Park H.-J."/>
            <person name="Ramirez L."/>
            <person name="Alfaro M."/>
            <person name="Sun H."/>
            <person name="Tritt A."/>
            <person name="Yoshinaga Y."/>
            <person name="Zwiers L.-H."/>
            <person name="Turgeon B."/>
            <person name="Goodwin S."/>
            <person name="Spatafora J."/>
            <person name="Crous P."/>
            <person name="Grigoriev I."/>
        </authorList>
    </citation>
    <scope>NUCLEOTIDE SEQUENCE</scope>
    <source>
        <strain evidence="7">ATCC 36951</strain>
    </source>
</reference>
<protein>
    <recommendedName>
        <fullName evidence="9">GABA permease</fullName>
    </recommendedName>
</protein>
<feature type="transmembrane region" description="Helical" evidence="6">
    <location>
        <begin position="38"/>
        <end position="63"/>
    </location>
</feature>
<feature type="transmembrane region" description="Helical" evidence="6">
    <location>
        <begin position="318"/>
        <end position="337"/>
    </location>
</feature>
<dbReference type="GeneID" id="54557642"/>
<evidence type="ECO:0000256" key="4">
    <source>
        <dbReference type="ARBA" id="ARBA00022989"/>
    </source>
</evidence>
<dbReference type="PANTHER" id="PTHR45649:SF8">
    <property type="entry name" value="PERMEASE, PUTATIVE-RELATED"/>
    <property type="match status" value="1"/>
</dbReference>
<accession>A0A6A6D164</accession>
<gene>
    <name evidence="7" type="ORF">M409DRAFT_18132</name>
</gene>
<dbReference type="GO" id="GO:0016020">
    <property type="term" value="C:membrane"/>
    <property type="evidence" value="ECO:0007669"/>
    <property type="project" value="UniProtKB-SubCell"/>
</dbReference>
<dbReference type="Proteomes" id="UP000799537">
    <property type="component" value="Unassembled WGS sequence"/>
</dbReference>
<feature type="transmembrane region" description="Helical" evidence="6">
    <location>
        <begin position="399"/>
        <end position="420"/>
    </location>
</feature>
<dbReference type="PROSITE" id="PS00218">
    <property type="entry name" value="AMINO_ACID_PERMEASE_1"/>
    <property type="match status" value="1"/>
</dbReference>
<feature type="transmembrane region" description="Helical" evidence="6">
    <location>
        <begin position="273"/>
        <end position="298"/>
    </location>
</feature>
<dbReference type="PANTHER" id="PTHR45649">
    <property type="entry name" value="AMINO-ACID PERMEASE BAT1"/>
    <property type="match status" value="1"/>
</dbReference>
<dbReference type="Gene3D" id="1.20.1740.10">
    <property type="entry name" value="Amino acid/polyamine transporter I"/>
    <property type="match status" value="1"/>
</dbReference>
<sequence length="546" mass="59001">MDEKETEYEQPLQVFDQDAAEEIALKNLGYEQQLKRSFSLIGIIGFSFSIVTCWSALSGVLIIGAESGGPPVMVWSWLGVCIVSLTVAYSMAEMCSAYPVAGGQYSWVALLAPKKTARGFSYICGWFMIIGILAMGATNNFITANWILGISNLNSPDYTIQRWQTVLVAYGVGAVSLCINVFGPWILERLSKGLLIWNVVSFITILVTILAVNDHKQSPSFVFKDLVNLTGFSNGYAAIIGLIESAFGMCCYDAAAHMTEEIHDARKQAPRAIVLSVYIGAVTGFAFLLAACFCIGDVETTAESATGVPIVEIFFNSTNRAGASVLTVLLIVIGFGASNALTAEGGRAVYAFARDRGLPFSDVWSKVEPRKQIPVFALCLTVLVQIALNSIYFGTLTGFNTVVSIATEGFYVSYAMPLMARLASLAIPSTRQKAKKIEGGLYSLGVFSIPFNIIGLVYLLFTTITFNFPTVSPVDSENMNYTSAAVGGIMLIALITWITTGHKQFKGPESGGVWMDGDDGVAHAVVSQDILTGEVQQQQQQQQQQK</sequence>
<dbReference type="EMBL" id="ML993582">
    <property type="protein sequence ID" value="KAF2171902.1"/>
    <property type="molecule type" value="Genomic_DNA"/>
</dbReference>
<evidence type="ECO:0000256" key="3">
    <source>
        <dbReference type="ARBA" id="ARBA00022692"/>
    </source>
</evidence>
<keyword evidence="2" id="KW-0813">Transport</keyword>
<evidence type="ECO:0000256" key="2">
    <source>
        <dbReference type="ARBA" id="ARBA00022448"/>
    </source>
</evidence>
<dbReference type="OrthoDB" id="3257095at2759"/>
<dbReference type="AlphaFoldDB" id="A0A6A6D164"/>
<dbReference type="Pfam" id="PF13520">
    <property type="entry name" value="AA_permease_2"/>
    <property type="match status" value="1"/>
</dbReference>